<feature type="region of interest" description="Disordered" evidence="1">
    <location>
        <begin position="19"/>
        <end position="46"/>
    </location>
</feature>
<reference evidence="2 3" key="1">
    <citation type="submission" date="2024-07" db="EMBL/GenBank/DDBJ databases">
        <title>Section-level genome sequencing and comparative genomics of Aspergillus sections Usti and Cavernicolus.</title>
        <authorList>
            <consortium name="Lawrence Berkeley National Laboratory"/>
            <person name="Nybo J.L."/>
            <person name="Vesth T.C."/>
            <person name="Theobald S."/>
            <person name="Frisvad J.C."/>
            <person name="Larsen T.O."/>
            <person name="Kjaerboelling I."/>
            <person name="Rothschild-Mancinelli K."/>
            <person name="Lyhne E.K."/>
            <person name="Kogle M.E."/>
            <person name="Barry K."/>
            <person name="Clum A."/>
            <person name="Na H."/>
            <person name="Ledsgaard L."/>
            <person name="Lin J."/>
            <person name="Lipzen A."/>
            <person name="Kuo A."/>
            <person name="Riley R."/>
            <person name="Mondo S."/>
            <person name="Labutti K."/>
            <person name="Haridas S."/>
            <person name="Pangalinan J."/>
            <person name="Salamov A.A."/>
            <person name="Simmons B.A."/>
            <person name="Magnuson J.K."/>
            <person name="Chen J."/>
            <person name="Drula E."/>
            <person name="Henrissat B."/>
            <person name="Wiebenga A."/>
            <person name="Lubbers R.J."/>
            <person name="Gomes A.C."/>
            <person name="Makela M.R."/>
            <person name="Stajich J."/>
            <person name="Grigoriev I.V."/>
            <person name="Mortensen U.H."/>
            <person name="De Vries R.P."/>
            <person name="Baker S.E."/>
            <person name="Andersen M.R."/>
        </authorList>
    </citation>
    <scope>NUCLEOTIDE SEQUENCE [LARGE SCALE GENOMIC DNA]</scope>
    <source>
        <strain evidence="2 3">CBS 588.65</strain>
    </source>
</reference>
<organism evidence="2 3">
    <name type="scientific">Aspergillus granulosus</name>
    <dbReference type="NCBI Taxonomy" id="176169"/>
    <lineage>
        <taxon>Eukaryota</taxon>
        <taxon>Fungi</taxon>
        <taxon>Dikarya</taxon>
        <taxon>Ascomycota</taxon>
        <taxon>Pezizomycotina</taxon>
        <taxon>Eurotiomycetes</taxon>
        <taxon>Eurotiomycetidae</taxon>
        <taxon>Eurotiales</taxon>
        <taxon>Aspergillaceae</taxon>
        <taxon>Aspergillus</taxon>
        <taxon>Aspergillus subgen. Nidulantes</taxon>
    </lineage>
</organism>
<sequence length="60" mass="6554">MAMLWPTSVLREKKIHTTLANSSPPITPNQTQERPFPPRKGTFPATTASRCEGLTAGAFL</sequence>
<dbReference type="Proteomes" id="UP001610334">
    <property type="component" value="Unassembled WGS sequence"/>
</dbReference>
<dbReference type="EMBL" id="JBFXLT010000060">
    <property type="protein sequence ID" value="KAL2811256.1"/>
    <property type="molecule type" value="Genomic_DNA"/>
</dbReference>
<evidence type="ECO:0000313" key="3">
    <source>
        <dbReference type="Proteomes" id="UP001610334"/>
    </source>
</evidence>
<accession>A0ABR4H748</accession>
<evidence type="ECO:0000313" key="2">
    <source>
        <dbReference type="EMBL" id="KAL2811256.1"/>
    </source>
</evidence>
<keyword evidence="3" id="KW-1185">Reference proteome</keyword>
<comment type="caution">
    <text evidence="2">The sequence shown here is derived from an EMBL/GenBank/DDBJ whole genome shotgun (WGS) entry which is preliminary data.</text>
</comment>
<evidence type="ECO:0000256" key="1">
    <source>
        <dbReference type="SAM" id="MobiDB-lite"/>
    </source>
</evidence>
<gene>
    <name evidence="2" type="ORF">BJX63DRAFT_285484</name>
</gene>
<feature type="compositionally biased region" description="Polar residues" evidence="1">
    <location>
        <begin position="19"/>
        <end position="33"/>
    </location>
</feature>
<name>A0ABR4H748_9EURO</name>
<proteinExistence type="predicted"/>
<protein>
    <submittedName>
        <fullName evidence="2">Uncharacterized protein</fullName>
    </submittedName>
</protein>